<evidence type="ECO:0000313" key="2">
    <source>
        <dbReference type="EMBL" id="RNL86085.1"/>
    </source>
</evidence>
<accession>A0A3N0EE13</accession>
<organism evidence="2 3">
    <name type="scientific">Halostreptopolyspora alba</name>
    <dbReference type="NCBI Taxonomy" id="2487137"/>
    <lineage>
        <taxon>Bacteria</taxon>
        <taxon>Bacillati</taxon>
        <taxon>Actinomycetota</taxon>
        <taxon>Actinomycetes</taxon>
        <taxon>Streptosporangiales</taxon>
        <taxon>Nocardiopsidaceae</taxon>
        <taxon>Halostreptopolyspora</taxon>
    </lineage>
</organism>
<name>A0A3N0EE13_9ACTN</name>
<sequence length="415" mass="45812">MRKILIVGGGQAGLQLGLTLLRHTYDVTLMTARTADEVRNGRATSNQIQFPSSLQYEHEYGLNFTDTVPEYVTTWQNRFAGGAGVPGYQWSGRFSREPGALCVDERLKMSEWQRMFEERGGRVIIHPVTSSDLDAMTRMFDLVVVAAGHSGLAEMFPANPTHELSNVSANGVMLAYVRVDEDTGTGLGEVHMLPEVGYFVVMPAISVTGPCKLIYLCGPATGPLGSWPDRIRPTEHLALILRTLQEHDVEQYERFRDAELADPRAVAVDYSQPVVRHPVATLPSGGKVMGLGDTVLVTQPNMAQEVNNAYKSAEITLTNILEHGDRPFDEEFMLRCFDQFWCYARHMAGTVGTALSAPSPALMELLGAAATHQEIADRFVDGFDDPADYDAWVTSEEKARDYLERVTGVRTLQPG</sequence>
<dbReference type="OrthoDB" id="3414915at2"/>
<dbReference type="Gene3D" id="3.50.50.60">
    <property type="entry name" value="FAD/NAD(P)-binding domain"/>
    <property type="match status" value="3"/>
</dbReference>
<dbReference type="AlphaFoldDB" id="A0A3N0EE13"/>
<evidence type="ECO:0000259" key="1">
    <source>
        <dbReference type="Pfam" id="PF17885"/>
    </source>
</evidence>
<evidence type="ECO:0000313" key="3">
    <source>
        <dbReference type="Proteomes" id="UP000269198"/>
    </source>
</evidence>
<proteinExistence type="predicted"/>
<protein>
    <submittedName>
        <fullName evidence="2">FAD-binding oxidoreductase</fullName>
    </submittedName>
</protein>
<dbReference type="Gene3D" id="6.10.250.650">
    <property type="match status" value="1"/>
</dbReference>
<feature type="domain" description="Styrene monooxygenase StyA putative substrate binding" evidence="1">
    <location>
        <begin position="148"/>
        <end position="254"/>
    </location>
</feature>
<gene>
    <name evidence="2" type="ORF">EFW17_06015</name>
</gene>
<dbReference type="EMBL" id="RJMB01000004">
    <property type="protein sequence ID" value="RNL86085.1"/>
    <property type="molecule type" value="Genomic_DNA"/>
</dbReference>
<dbReference type="InterPro" id="IPR041654">
    <property type="entry name" value="StyA_sbd"/>
</dbReference>
<dbReference type="Pfam" id="PF17885">
    <property type="entry name" value="Smoa_sbd"/>
    <property type="match status" value="1"/>
</dbReference>
<keyword evidence="3" id="KW-1185">Reference proteome</keyword>
<dbReference type="SUPFAM" id="SSF51905">
    <property type="entry name" value="FAD/NAD(P)-binding domain"/>
    <property type="match status" value="1"/>
</dbReference>
<comment type="caution">
    <text evidence="2">The sequence shown here is derived from an EMBL/GenBank/DDBJ whole genome shotgun (WGS) entry which is preliminary data.</text>
</comment>
<dbReference type="RefSeq" id="WP_123200279.1">
    <property type="nucleotide sequence ID" value="NZ_RJMB01000004.1"/>
</dbReference>
<reference evidence="2 3" key="1">
    <citation type="submission" date="2018-11" db="EMBL/GenBank/DDBJ databases">
        <title>The genome draft of YIM 96095.</title>
        <authorList>
            <person name="Tang S.-K."/>
            <person name="Chunyu W.-X."/>
            <person name="Feng Y.-Z."/>
        </authorList>
    </citation>
    <scope>NUCLEOTIDE SEQUENCE [LARGE SCALE GENOMIC DNA]</scope>
    <source>
        <strain evidence="2 3">YIM 96095</strain>
    </source>
</reference>
<dbReference type="InterPro" id="IPR036188">
    <property type="entry name" value="FAD/NAD-bd_sf"/>
</dbReference>
<dbReference type="Proteomes" id="UP000269198">
    <property type="component" value="Unassembled WGS sequence"/>
</dbReference>